<evidence type="ECO:0000256" key="1">
    <source>
        <dbReference type="SAM" id="MobiDB-lite"/>
    </source>
</evidence>
<dbReference type="AlphaFoldDB" id="A0ABD3MJ56"/>
<gene>
    <name evidence="2" type="ORF">ACHAWU_004740</name>
</gene>
<accession>A0ABD3MJ56</accession>
<evidence type="ECO:0000313" key="2">
    <source>
        <dbReference type="EMBL" id="KAL3762202.1"/>
    </source>
</evidence>
<reference evidence="2 3" key="1">
    <citation type="submission" date="2024-10" db="EMBL/GenBank/DDBJ databases">
        <title>Updated reference genomes for cyclostephanoid diatoms.</title>
        <authorList>
            <person name="Roberts W.R."/>
            <person name="Alverson A.J."/>
        </authorList>
    </citation>
    <scope>NUCLEOTIDE SEQUENCE [LARGE SCALE GENOMIC DNA]</scope>
    <source>
        <strain evidence="2 3">AJA232-27</strain>
    </source>
</reference>
<dbReference type="Proteomes" id="UP001530293">
    <property type="component" value="Unassembled WGS sequence"/>
</dbReference>
<dbReference type="EMBL" id="JALLBG020000138">
    <property type="protein sequence ID" value="KAL3762202.1"/>
    <property type="molecule type" value="Genomic_DNA"/>
</dbReference>
<proteinExistence type="predicted"/>
<organism evidence="2 3">
    <name type="scientific">Discostella pseudostelligera</name>
    <dbReference type="NCBI Taxonomy" id="259834"/>
    <lineage>
        <taxon>Eukaryota</taxon>
        <taxon>Sar</taxon>
        <taxon>Stramenopiles</taxon>
        <taxon>Ochrophyta</taxon>
        <taxon>Bacillariophyta</taxon>
        <taxon>Coscinodiscophyceae</taxon>
        <taxon>Thalassiosirophycidae</taxon>
        <taxon>Stephanodiscales</taxon>
        <taxon>Stephanodiscaceae</taxon>
        <taxon>Discostella</taxon>
    </lineage>
</organism>
<protein>
    <submittedName>
        <fullName evidence="2">Uncharacterized protein</fullName>
    </submittedName>
</protein>
<evidence type="ECO:0000313" key="3">
    <source>
        <dbReference type="Proteomes" id="UP001530293"/>
    </source>
</evidence>
<keyword evidence="3" id="KW-1185">Reference proteome</keyword>
<sequence length="647" mass="70585">MCVGGSAAFSLVIPQTILMPRSSKTLLHMSSGSSSNNRSGGGDNSKSYDSLPTQDEIAQQKSEAYKALSSFHETTASLPRMTSTSPSQKMIQSLLGGLEDDFYDDDDDENQIQRPEYWMCQNGAITYAVPMDPAAGLKRGSISEPYRCSVRLEMDLDSDGGGGMRRRKRGLRLVESIQHLVGEEGREEGIGEVPFLRSIPLGENVDVDAVDGSYSLDVALSTDTQNPSLMVPLLPSSLLGNDVGRGAIDDPMSVQFLVEHTIAVSETERCRCFLLYGGASNDGRGGGSVGDNFTVPDEDINEDDFAIIAAKRARSGKKDKSESIEAERSYRLLSVILAEETKVLPAEQQSSEMNTQLIGSSNTSESVSASASPVNLLELNQSTGDGKMNQLIQSLQKHNDRVMNSIATSTGGGTMERFSLGMFGLTSGVWLGDTFIRENIPLSLQRARESWSGRNKGFDLKKKQSDSGTGIDEDRFATWSLGVQKVALRFEWDYSDSISQSYTYGKVMGTATSLSSMANIKSDGIIVVNESRPTKKREERRVIFDMDGGAYVSGLLGACYFRAPRYMSFSQSRSYSADAYLTEFMVFFRPALDASSSALDSSFIVVKDSDVPEYYCSRSCRLYNANNGLLQQGSTAFFSLKRVGSDQ</sequence>
<feature type="region of interest" description="Disordered" evidence="1">
    <location>
        <begin position="27"/>
        <end position="53"/>
    </location>
</feature>
<comment type="caution">
    <text evidence="2">The sequence shown here is derived from an EMBL/GenBank/DDBJ whole genome shotgun (WGS) entry which is preliminary data.</text>
</comment>
<name>A0ABD3MJ56_9STRA</name>